<proteinExistence type="predicted"/>
<protein>
    <submittedName>
        <fullName evidence="1">Uncharacterized protein</fullName>
    </submittedName>
</protein>
<reference evidence="1 2" key="1">
    <citation type="journal article" date="2019" name="Commun. Biol.">
        <title>The bagworm genome reveals a unique fibroin gene that provides high tensile strength.</title>
        <authorList>
            <person name="Kono N."/>
            <person name="Nakamura H."/>
            <person name="Ohtoshi R."/>
            <person name="Tomita M."/>
            <person name="Numata K."/>
            <person name="Arakawa K."/>
        </authorList>
    </citation>
    <scope>NUCLEOTIDE SEQUENCE [LARGE SCALE GENOMIC DNA]</scope>
</reference>
<name>A0A4C1UB92_EUMVA</name>
<organism evidence="1 2">
    <name type="scientific">Eumeta variegata</name>
    <name type="common">Bagworm moth</name>
    <name type="synonym">Eumeta japonica</name>
    <dbReference type="NCBI Taxonomy" id="151549"/>
    <lineage>
        <taxon>Eukaryota</taxon>
        <taxon>Metazoa</taxon>
        <taxon>Ecdysozoa</taxon>
        <taxon>Arthropoda</taxon>
        <taxon>Hexapoda</taxon>
        <taxon>Insecta</taxon>
        <taxon>Pterygota</taxon>
        <taxon>Neoptera</taxon>
        <taxon>Endopterygota</taxon>
        <taxon>Lepidoptera</taxon>
        <taxon>Glossata</taxon>
        <taxon>Ditrysia</taxon>
        <taxon>Tineoidea</taxon>
        <taxon>Psychidae</taxon>
        <taxon>Oiketicinae</taxon>
        <taxon>Eumeta</taxon>
    </lineage>
</organism>
<evidence type="ECO:0000313" key="1">
    <source>
        <dbReference type="EMBL" id="GBP23196.1"/>
    </source>
</evidence>
<dbReference type="AlphaFoldDB" id="A0A4C1UB92"/>
<keyword evidence="2" id="KW-1185">Reference proteome</keyword>
<sequence length="71" mass="7675">MESDIDISNIDDSAIEKHRIIIENKTIRGLESAREAARALYARAARAAAINPPHKRVGRGVHRISAGVGST</sequence>
<accession>A0A4C1UB92</accession>
<dbReference type="Proteomes" id="UP000299102">
    <property type="component" value="Unassembled WGS sequence"/>
</dbReference>
<comment type="caution">
    <text evidence="1">The sequence shown here is derived from an EMBL/GenBank/DDBJ whole genome shotgun (WGS) entry which is preliminary data.</text>
</comment>
<dbReference type="EMBL" id="BGZK01000148">
    <property type="protein sequence ID" value="GBP23196.1"/>
    <property type="molecule type" value="Genomic_DNA"/>
</dbReference>
<gene>
    <name evidence="1" type="ORF">EVAR_82361_1</name>
</gene>
<evidence type="ECO:0000313" key="2">
    <source>
        <dbReference type="Proteomes" id="UP000299102"/>
    </source>
</evidence>